<keyword evidence="1" id="KW-0863">Zinc-finger</keyword>
<keyword evidence="1" id="KW-0862">Zinc</keyword>
<evidence type="ECO:0000313" key="5">
    <source>
        <dbReference type="Proteomes" id="UP000828390"/>
    </source>
</evidence>
<dbReference type="AlphaFoldDB" id="A0A9D4RNE4"/>
<feature type="region of interest" description="Disordered" evidence="2">
    <location>
        <begin position="42"/>
        <end position="75"/>
    </location>
</feature>
<dbReference type="Proteomes" id="UP000828390">
    <property type="component" value="Unassembled WGS sequence"/>
</dbReference>
<dbReference type="GO" id="GO:0008270">
    <property type="term" value="F:zinc ion binding"/>
    <property type="evidence" value="ECO:0007669"/>
    <property type="project" value="UniProtKB-KW"/>
</dbReference>
<dbReference type="InterPro" id="IPR036875">
    <property type="entry name" value="Znf_CCHC_sf"/>
</dbReference>
<organism evidence="4 5">
    <name type="scientific">Dreissena polymorpha</name>
    <name type="common">Zebra mussel</name>
    <name type="synonym">Mytilus polymorpha</name>
    <dbReference type="NCBI Taxonomy" id="45954"/>
    <lineage>
        <taxon>Eukaryota</taxon>
        <taxon>Metazoa</taxon>
        <taxon>Spiralia</taxon>
        <taxon>Lophotrochozoa</taxon>
        <taxon>Mollusca</taxon>
        <taxon>Bivalvia</taxon>
        <taxon>Autobranchia</taxon>
        <taxon>Heteroconchia</taxon>
        <taxon>Euheterodonta</taxon>
        <taxon>Imparidentia</taxon>
        <taxon>Neoheterodontei</taxon>
        <taxon>Myida</taxon>
        <taxon>Dreissenoidea</taxon>
        <taxon>Dreissenidae</taxon>
        <taxon>Dreissena</taxon>
    </lineage>
</organism>
<accession>A0A9D4RNE4</accession>
<feature type="domain" description="CCHC-type" evidence="3">
    <location>
        <begin position="85"/>
        <end position="99"/>
    </location>
</feature>
<feature type="compositionally biased region" description="Low complexity" evidence="2">
    <location>
        <begin position="47"/>
        <end position="64"/>
    </location>
</feature>
<name>A0A9D4RNE4_DREPO</name>
<dbReference type="GO" id="GO:0003676">
    <property type="term" value="F:nucleic acid binding"/>
    <property type="evidence" value="ECO:0007669"/>
    <property type="project" value="InterPro"/>
</dbReference>
<evidence type="ECO:0000256" key="1">
    <source>
        <dbReference type="PROSITE-ProRule" id="PRU00047"/>
    </source>
</evidence>
<proteinExistence type="predicted"/>
<sequence>MKELLKQLNQQIEQLEKKQETPQYYIGRNYYRGQGRVAYGTSDFRSGRGTSYNRGSGRGTSYRGRGADAPRGSFRPQSMASDIECYQCNQRGHVMKDCPANAEFIGFKCRENGHKQFQCPKV</sequence>
<keyword evidence="1" id="KW-0479">Metal-binding</keyword>
<dbReference type="Pfam" id="PF00098">
    <property type="entry name" value="zf-CCHC"/>
    <property type="match status" value="1"/>
</dbReference>
<dbReference type="PROSITE" id="PS50158">
    <property type="entry name" value="ZF_CCHC"/>
    <property type="match status" value="1"/>
</dbReference>
<dbReference type="InterPro" id="IPR001878">
    <property type="entry name" value="Znf_CCHC"/>
</dbReference>
<evidence type="ECO:0000313" key="4">
    <source>
        <dbReference type="EMBL" id="KAH3872717.1"/>
    </source>
</evidence>
<gene>
    <name evidence="4" type="ORF">DPMN_035938</name>
</gene>
<dbReference type="SMART" id="SM00343">
    <property type="entry name" value="ZnF_C2HC"/>
    <property type="match status" value="2"/>
</dbReference>
<dbReference type="SUPFAM" id="SSF57756">
    <property type="entry name" value="Retrovirus zinc finger-like domains"/>
    <property type="match status" value="1"/>
</dbReference>
<dbReference type="Gene3D" id="4.10.60.10">
    <property type="entry name" value="Zinc finger, CCHC-type"/>
    <property type="match status" value="1"/>
</dbReference>
<reference evidence="4" key="2">
    <citation type="submission" date="2020-11" db="EMBL/GenBank/DDBJ databases">
        <authorList>
            <person name="McCartney M.A."/>
            <person name="Auch B."/>
            <person name="Kono T."/>
            <person name="Mallez S."/>
            <person name="Becker A."/>
            <person name="Gohl D.M."/>
            <person name="Silverstein K.A.T."/>
            <person name="Koren S."/>
            <person name="Bechman K.B."/>
            <person name="Herman A."/>
            <person name="Abrahante J.E."/>
            <person name="Garbe J."/>
        </authorList>
    </citation>
    <scope>NUCLEOTIDE SEQUENCE</scope>
    <source>
        <strain evidence="4">Duluth1</strain>
        <tissue evidence="4">Whole animal</tissue>
    </source>
</reference>
<reference evidence="4" key="1">
    <citation type="journal article" date="2019" name="bioRxiv">
        <title>The Genome of the Zebra Mussel, Dreissena polymorpha: A Resource for Invasive Species Research.</title>
        <authorList>
            <person name="McCartney M.A."/>
            <person name="Auch B."/>
            <person name="Kono T."/>
            <person name="Mallez S."/>
            <person name="Zhang Y."/>
            <person name="Obille A."/>
            <person name="Becker A."/>
            <person name="Abrahante J.E."/>
            <person name="Garbe J."/>
            <person name="Badalamenti J.P."/>
            <person name="Herman A."/>
            <person name="Mangelson H."/>
            <person name="Liachko I."/>
            <person name="Sullivan S."/>
            <person name="Sone E.D."/>
            <person name="Koren S."/>
            <person name="Silverstein K.A.T."/>
            <person name="Beckman K.B."/>
            <person name="Gohl D.M."/>
        </authorList>
    </citation>
    <scope>NUCLEOTIDE SEQUENCE</scope>
    <source>
        <strain evidence="4">Duluth1</strain>
        <tissue evidence="4">Whole animal</tissue>
    </source>
</reference>
<evidence type="ECO:0000259" key="3">
    <source>
        <dbReference type="PROSITE" id="PS50158"/>
    </source>
</evidence>
<keyword evidence="5" id="KW-1185">Reference proteome</keyword>
<protein>
    <recommendedName>
        <fullName evidence="3">CCHC-type domain-containing protein</fullName>
    </recommendedName>
</protein>
<comment type="caution">
    <text evidence="4">The sequence shown here is derived from an EMBL/GenBank/DDBJ whole genome shotgun (WGS) entry which is preliminary data.</text>
</comment>
<dbReference type="EMBL" id="JAIWYP010000002">
    <property type="protein sequence ID" value="KAH3872717.1"/>
    <property type="molecule type" value="Genomic_DNA"/>
</dbReference>
<evidence type="ECO:0000256" key="2">
    <source>
        <dbReference type="SAM" id="MobiDB-lite"/>
    </source>
</evidence>